<name>A0A974NPZ0_PERPY</name>
<reference evidence="1 2" key="1">
    <citation type="submission" date="2021-01" db="EMBL/GenBank/DDBJ databases">
        <title>FDA dAtabase for Regulatory Grade micrObial Sequences (FDA-ARGOS): Supporting development and validation of Infectious Disease Dx tests.</title>
        <authorList>
            <person name="Nelson B."/>
            <person name="Plummer A."/>
            <person name="Tallon L."/>
            <person name="Sadzewicz L."/>
            <person name="Zhao X."/>
            <person name="Boylan J."/>
            <person name="Ott S."/>
            <person name="Bowen H."/>
            <person name="Vavikolanu K."/>
            <person name="Mehta A."/>
            <person name="Aluvathingal J."/>
            <person name="Nadendla S."/>
            <person name="Myers T."/>
            <person name="Yan Y."/>
            <person name="Sichtig H."/>
        </authorList>
    </citation>
    <scope>NUCLEOTIDE SEQUENCE [LARGE SCALE GENOMIC DNA]</scope>
    <source>
        <strain evidence="1 2">FDAARGOS_1161</strain>
    </source>
</reference>
<keyword evidence="2" id="KW-1185">Reference proteome</keyword>
<evidence type="ECO:0000313" key="2">
    <source>
        <dbReference type="Proteomes" id="UP000595254"/>
    </source>
</evidence>
<organism evidence="1 2">
    <name type="scientific">Peribacillus psychrosaccharolyticus</name>
    <name type="common">Bacillus psychrosaccharolyticus</name>
    <dbReference type="NCBI Taxonomy" id="1407"/>
    <lineage>
        <taxon>Bacteria</taxon>
        <taxon>Bacillati</taxon>
        <taxon>Bacillota</taxon>
        <taxon>Bacilli</taxon>
        <taxon>Bacillales</taxon>
        <taxon>Bacillaceae</taxon>
        <taxon>Peribacillus</taxon>
    </lineage>
</organism>
<protein>
    <submittedName>
        <fullName evidence="1">Uncharacterized protein</fullName>
    </submittedName>
</protein>
<dbReference type="Proteomes" id="UP000595254">
    <property type="component" value="Chromosome"/>
</dbReference>
<dbReference type="EMBL" id="CP068053">
    <property type="protein sequence ID" value="QQT01650.1"/>
    <property type="molecule type" value="Genomic_DNA"/>
</dbReference>
<sequence>MKYPLYSLSALMLVSSYLYVNENVSKSRALMPIPSTEVLSAMTQVRDDFQVGFSTKGTSVFVDCYTREYSFTPNSEKPLASVLVYVDGAKVDEMRTAAFIVKDLPQGKHRIKVKLIDEQKQTTYTKEFSVHIQSSL</sequence>
<proteinExistence type="predicted"/>
<accession>A0A974NPZ0</accession>
<dbReference type="KEGG" id="ppsr:I6J18_07260"/>
<evidence type="ECO:0000313" key="1">
    <source>
        <dbReference type="EMBL" id="QQT01650.1"/>
    </source>
</evidence>
<dbReference type="AlphaFoldDB" id="A0A974NPZ0"/>
<dbReference type="RefSeq" id="WP_051387584.1">
    <property type="nucleotide sequence ID" value="NZ_CP068053.1"/>
</dbReference>
<gene>
    <name evidence="1" type="ORF">I6J18_07260</name>
</gene>